<keyword evidence="16" id="KW-1185">Reference proteome</keyword>
<dbReference type="InterPro" id="IPR000531">
    <property type="entry name" value="Beta-barrel_TonB"/>
</dbReference>
<dbReference type="PANTHER" id="PTHR30069:SF53">
    <property type="entry name" value="COLICIN I RECEPTOR-RELATED"/>
    <property type="match status" value="1"/>
</dbReference>
<evidence type="ECO:0000256" key="5">
    <source>
        <dbReference type="ARBA" id="ARBA00022729"/>
    </source>
</evidence>
<evidence type="ECO:0000256" key="9">
    <source>
        <dbReference type="ARBA" id="ARBA00023237"/>
    </source>
</evidence>
<dbReference type="RefSeq" id="WP_123401027.1">
    <property type="nucleotide sequence ID" value="NZ_RJVI01000002.1"/>
</dbReference>
<evidence type="ECO:0000256" key="8">
    <source>
        <dbReference type="ARBA" id="ARBA00023136"/>
    </source>
</evidence>
<feature type="domain" description="TonB-dependent receptor-like beta-barrel" evidence="13">
    <location>
        <begin position="258"/>
        <end position="567"/>
    </location>
</feature>
<gene>
    <name evidence="15" type="ORF">EDC57_1236</name>
</gene>
<comment type="subcellular location">
    <subcellularLocation>
        <location evidence="1 10">Cell outer membrane</location>
        <topology evidence="1 10">Multi-pass membrane protein</topology>
    </subcellularLocation>
</comment>
<dbReference type="Gene3D" id="2.40.170.20">
    <property type="entry name" value="TonB-dependent receptor, beta-barrel domain"/>
    <property type="match status" value="1"/>
</dbReference>
<dbReference type="PROSITE" id="PS52016">
    <property type="entry name" value="TONB_DEPENDENT_REC_3"/>
    <property type="match status" value="1"/>
</dbReference>
<organism evidence="15 16">
    <name type="scientific">Inmirania thermothiophila</name>
    <dbReference type="NCBI Taxonomy" id="1750597"/>
    <lineage>
        <taxon>Bacteria</taxon>
        <taxon>Pseudomonadati</taxon>
        <taxon>Pseudomonadota</taxon>
        <taxon>Gammaproteobacteria</taxon>
        <taxon>Chromatiales</taxon>
        <taxon>Ectothiorhodospiraceae</taxon>
        <taxon>Inmirania</taxon>
    </lineage>
</organism>
<evidence type="ECO:0000256" key="2">
    <source>
        <dbReference type="ARBA" id="ARBA00022448"/>
    </source>
</evidence>
<keyword evidence="4 10" id="KW-0812">Transmembrane</keyword>
<dbReference type="GO" id="GO:0006811">
    <property type="term" value="P:monoatomic ion transport"/>
    <property type="evidence" value="ECO:0007669"/>
    <property type="project" value="UniProtKB-KW"/>
</dbReference>
<keyword evidence="8 10" id="KW-0472">Membrane</keyword>
<evidence type="ECO:0000259" key="13">
    <source>
        <dbReference type="Pfam" id="PF00593"/>
    </source>
</evidence>
<dbReference type="InterPro" id="IPR036942">
    <property type="entry name" value="Beta-barrel_TonB_sf"/>
</dbReference>
<comment type="similarity">
    <text evidence="10 11">Belongs to the TonB-dependent receptor family.</text>
</comment>
<evidence type="ECO:0000256" key="7">
    <source>
        <dbReference type="ARBA" id="ARBA00023077"/>
    </source>
</evidence>
<keyword evidence="2 10" id="KW-0813">Transport</keyword>
<sequence>MRKTALVAALLAAGPAVAAETAAPLIVTATRTAETADETLASVTVITREAIERSQVRSVQELLAGLPGIGIANNGGDGKATSLFLRGTESDHVLVLVDGVRVGSATLGTTAFEQLPLAEIERIEIVRGPRSALYGSEAIGGVIQIFTRRGGGPDLSAALGAGSRATASASLSLRGGGGKAWYALGLSGLDTDGIDACRGSLTEGCFAIKPDEDGYRNLGASLSLGGRVGDVEVELGWLRSEGETEFDGAFQNGADTLQEVVRLETRIERGEALWTVRLGRARDESDNTLDGAFVSRFVTERDSATVQADLPVGAGVLSLGVDYLDDEVGGTAGYAVETRRDTGVFAQWQAGSAAGDWALALRHDDNEQFGDHVTGSVAWGREVGAGLRLVAAYGTAFKAPTFNELYFPGFGNPDLDPERSRSVELGLRRRQWWSLTLFATRIDDLIGFDASFTPRNIDEARIVGLEGEAALRLGDWALRAGATLQEPENRGDGAERGNTLPRRARAFGRIELDRDRGRWSAGATLRAEGPRYDDLANTRRLAGYAVLDLRGAYRLSRALRLQARVENALDKDYETAAGYPQPGRGVFLTLRYARPRG</sequence>
<dbReference type="AlphaFoldDB" id="A0A3N1XZP7"/>
<evidence type="ECO:0000256" key="11">
    <source>
        <dbReference type="RuleBase" id="RU003357"/>
    </source>
</evidence>
<evidence type="ECO:0000313" key="16">
    <source>
        <dbReference type="Proteomes" id="UP000276634"/>
    </source>
</evidence>
<feature type="domain" description="TonB-dependent receptor plug" evidence="14">
    <location>
        <begin position="37"/>
        <end position="142"/>
    </location>
</feature>
<evidence type="ECO:0000313" key="15">
    <source>
        <dbReference type="EMBL" id="ROR32049.1"/>
    </source>
</evidence>
<keyword evidence="7 11" id="KW-0798">TonB box</keyword>
<protein>
    <submittedName>
        <fullName evidence="15">Vitamin B12 transporter</fullName>
    </submittedName>
</protein>
<keyword evidence="5 12" id="KW-0732">Signal</keyword>
<dbReference type="Pfam" id="PF00593">
    <property type="entry name" value="TonB_dep_Rec_b-barrel"/>
    <property type="match status" value="1"/>
</dbReference>
<evidence type="ECO:0000256" key="4">
    <source>
        <dbReference type="ARBA" id="ARBA00022692"/>
    </source>
</evidence>
<evidence type="ECO:0000256" key="12">
    <source>
        <dbReference type="SAM" id="SignalP"/>
    </source>
</evidence>
<keyword evidence="6" id="KW-0406">Ion transport</keyword>
<evidence type="ECO:0000259" key="14">
    <source>
        <dbReference type="Pfam" id="PF07715"/>
    </source>
</evidence>
<reference evidence="15 16" key="1">
    <citation type="submission" date="2018-11" db="EMBL/GenBank/DDBJ databases">
        <title>Genomic Encyclopedia of Type Strains, Phase IV (KMG-IV): sequencing the most valuable type-strain genomes for metagenomic binning, comparative biology and taxonomic classification.</title>
        <authorList>
            <person name="Goeker M."/>
        </authorList>
    </citation>
    <scope>NUCLEOTIDE SEQUENCE [LARGE SCALE GENOMIC DNA]</scope>
    <source>
        <strain evidence="15 16">DSM 100275</strain>
    </source>
</reference>
<evidence type="ECO:0000256" key="6">
    <source>
        <dbReference type="ARBA" id="ARBA00023065"/>
    </source>
</evidence>
<keyword evidence="3 10" id="KW-1134">Transmembrane beta strand</keyword>
<dbReference type="GO" id="GO:0009279">
    <property type="term" value="C:cell outer membrane"/>
    <property type="evidence" value="ECO:0007669"/>
    <property type="project" value="UniProtKB-SubCell"/>
</dbReference>
<feature type="signal peptide" evidence="12">
    <location>
        <begin position="1"/>
        <end position="18"/>
    </location>
</feature>
<dbReference type="InterPro" id="IPR039426">
    <property type="entry name" value="TonB-dep_rcpt-like"/>
</dbReference>
<dbReference type="GO" id="GO:0015889">
    <property type="term" value="P:cobalamin transport"/>
    <property type="evidence" value="ECO:0007669"/>
    <property type="project" value="TreeGrafter"/>
</dbReference>
<comment type="caution">
    <text evidence="15">The sequence shown here is derived from an EMBL/GenBank/DDBJ whole genome shotgun (WGS) entry which is preliminary data.</text>
</comment>
<dbReference type="SUPFAM" id="SSF56935">
    <property type="entry name" value="Porins"/>
    <property type="match status" value="1"/>
</dbReference>
<dbReference type="EMBL" id="RJVI01000002">
    <property type="protein sequence ID" value="ROR32049.1"/>
    <property type="molecule type" value="Genomic_DNA"/>
</dbReference>
<evidence type="ECO:0000256" key="3">
    <source>
        <dbReference type="ARBA" id="ARBA00022452"/>
    </source>
</evidence>
<accession>A0A3N1XZP7</accession>
<feature type="chain" id="PRO_5018197962" evidence="12">
    <location>
        <begin position="19"/>
        <end position="597"/>
    </location>
</feature>
<proteinExistence type="inferred from homology"/>
<dbReference type="InterPro" id="IPR037066">
    <property type="entry name" value="Plug_dom_sf"/>
</dbReference>
<dbReference type="PANTHER" id="PTHR30069">
    <property type="entry name" value="TONB-DEPENDENT OUTER MEMBRANE RECEPTOR"/>
    <property type="match status" value="1"/>
</dbReference>
<dbReference type="Gene3D" id="2.170.130.10">
    <property type="entry name" value="TonB-dependent receptor, plug domain"/>
    <property type="match status" value="1"/>
</dbReference>
<keyword evidence="9 10" id="KW-0998">Cell outer membrane</keyword>
<evidence type="ECO:0000256" key="10">
    <source>
        <dbReference type="PROSITE-ProRule" id="PRU01360"/>
    </source>
</evidence>
<dbReference type="OrthoDB" id="9815954at2"/>
<dbReference type="Pfam" id="PF07715">
    <property type="entry name" value="Plug"/>
    <property type="match status" value="1"/>
</dbReference>
<name>A0A3N1XZP7_9GAMM</name>
<dbReference type="Proteomes" id="UP000276634">
    <property type="component" value="Unassembled WGS sequence"/>
</dbReference>
<dbReference type="InterPro" id="IPR012910">
    <property type="entry name" value="Plug_dom"/>
</dbReference>
<dbReference type="CDD" id="cd01347">
    <property type="entry name" value="ligand_gated_channel"/>
    <property type="match status" value="1"/>
</dbReference>
<evidence type="ECO:0000256" key="1">
    <source>
        <dbReference type="ARBA" id="ARBA00004571"/>
    </source>
</evidence>